<protein>
    <recommendedName>
        <fullName evidence="5">Extracellular membrane protein CFEM domain-containing protein</fullName>
    </recommendedName>
</protein>
<evidence type="ECO:0000313" key="4">
    <source>
        <dbReference type="Proteomes" id="UP000278143"/>
    </source>
</evidence>
<dbReference type="Proteomes" id="UP000278143">
    <property type="component" value="Unassembled WGS sequence"/>
</dbReference>
<dbReference type="EMBL" id="KZ989195">
    <property type="protein sequence ID" value="RKP27502.1"/>
    <property type="molecule type" value="Genomic_DNA"/>
</dbReference>
<evidence type="ECO:0000313" key="3">
    <source>
        <dbReference type="EMBL" id="RKP27502.1"/>
    </source>
</evidence>
<sequence length="179" mass="19112">MKSFAIAALAVLAFAAATATADDGVVPCLYMEWKPTCQRECLKIGPNIQFNRCYNYVESDLMCKCNDQDMTQTILGMLKTKNTPPATEPSKPENSPPKENESKDTPTSTEPEATPTEENKTGHPATSTETGGSCENDAWDCDGTSGKLCSNGAWITVGCPSSTACKKTDKAIVCALADK</sequence>
<reference evidence="4" key="1">
    <citation type="journal article" date="2018" name="Nat. Microbiol.">
        <title>Leveraging single-cell genomics to expand the fungal tree of life.</title>
        <authorList>
            <person name="Ahrendt S.R."/>
            <person name="Quandt C.A."/>
            <person name="Ciobanu D."/>
            <person name="Clum A."/>
            <person name="Salamov A."/>
            <person name="Andreopoulos B."/>
            <person name="Cheng J.F."/>
            <person name="Woyke T."/>
            <person name="Pelin A."/>
            <person name="Henrissat B."/>
            <person name="Reynolds N.K."/>
            <person name="Benny G.L."/>
            <person name="Smith M.E."/>
            <person name="James T.Y."/>
            <person name="Grigoriev I.V."/>
        </authorList>
    </citation>
    <scope>NUCLEOTIDE SEQUENCE [LARGE SCALE GENOMIC DNA]</scope>
    <source>
        <strain evidence="4">Benny S71-1</strain>
    </source>
</reference>
<evidence type="ECO:0000256" key="1">
    <source>
        <dbReference type="SAM" id="MobiDB-lite"/>
    </source>
</evidence>
<feature type="chain" id="PRO_5020941715" description="Extracellular membrane protein CFEM domain-containing protein" evidence="2">
    <location>
        <begin position="22"/>
        <end position="179"/>
    </location>
</feature>
<feature type="region of interest" description="Disordered" evidence="1">
    <location>
        <begin position="80"/>
        <end position="133"/>
    </location>
</feature>
<dbReference type="AlphaFoldDB" id="A0A4P9Z5Y4"/>
<keyword evidence="4" id="KW-1185">Reference proteome</keyword>
<organism evidence="3 4">
    <name type="scientific">Syncephalis pseudoplumigaleata</name>
    <dbReference type="NCBI Taxonomy" id="1712513"/>
    <lineage>
        <taxon>Eukaryota</taxon>
        <taxon>Fungi</taxon>
        <taxon>Fungi incertae sedis</taxon>
        <taxon>Zoopagomycota</taxon>
        <taxon>Zoopagomycotina</taxon>
        <taxon>Zoopagomycetes</taxon>
        <taxon>Zoopagales</taxon>
        <taxon>Piptocephalidaceae</taxon>
        <taxon>Syncephalis</taxon>
    </lineage>
</organism>
<feature type="compositionally biased region" description="Polar residues" evidence="1">
    <location>
        <begin position="124"/>
        <end position="133"/>
    </location>
</feature>
<accession>A0A4P9Z5Y4</accession>
<gene>
    <name evidence="3" type="ORF">SYNPS1DRAFT_20979</name>
</gene>
<evidence type="ECO:0000256" key="2">
    <source>
        <dbReference type="SAM" id="SignalP"/>
    </source>
</evidence>
<name>A0A4P9Z5Y4_9FUNG</name>
<keyword evidence="2" id="KW-0732">Signal</keyword>
<feature type="signal peptide" evidence="2">
    <location>
        <begin position="1"/>
        <end position="21"/>
    </location>
</feature>
<evidence type="ECO:0008006" key="5">
    <source>
        <dbReference type="Google" id="ProtNLM"/>
    </source>
</evidence>
<feature type="compositionally biased region" description="Low complexity" evidence="1">
    <location>
        <begin position="105"/>
        <end position="116"/>
    </location>
</feature>
<proteinExistence type="predicted"/>